<evidence type="ECO:0000313" key="8">
    <source>
        <dbReference type="EMBL" id="KAF2503337.1"/>
    </source>
</evidence>
<feature type="domain" description="Tyrosine specific protein phosphatases" evidence="7">
    <location>
        <begin position="438"/>
        <end position="495"/>
    </location>
</feature>
<dbReference type="InterPro" id="IPR000340">
    <property type="entry name" value="Dual-sp_phosphatase_cat-dom"/>
</dbReference>
<evidence type="ECO:0000259" key="6">
    <source>
        <dbReference type="PROSITE" id="PS50054"/>
    </source>
</evidence>
<feature type="compositionally biased region" description="Basic and acidic residues" evidence="5">
    <location>
        <begin position="360"/>
        <end position="369"/>
    </location>
</feature>
<reference evidence="8" key="1">
    <citation type="journal article" date="2020" name="Stud. Mycol.">
        <title>101 Dothideomycetes genomes: a test case for predicting lifestyles and emergence of pathogens.</title>
        <authorList>
            <person name="Haridas S."/>
            <person name="Albert R."/>
            <person name="Binder M."/>
            <person name="Bloem J."/>
            <person name="Labutti K."/>
            <person name="Salamov A."/>
            <person name="Andreopoulos B."/>
            <person name="Baker S."/>
            <person name="Barry K."/>
            <person name="Bills G."/>
            <person name="Bluhm B."/>
            <person name="Cannon C."/>
            <person name="Castanera R."/>
            <person name="Culley D."/>
            <person name="Daum C."/>
            <person name="Ezra D."/>
            <person name="Gonzalez J."/>
            <person name="Henrissat B."/>
            <person name="Kuo A."/>
            <person name="Liang C."/>
            <person name="Lipzen A."/>
            <person name="Lutzoni F."/>
            <person name="Magnuson J."/>
            <person name="Mondo S."/>
            <person name="Nolan M."/>
            <person name="Ohm R."/>
            <person name="Pangilinan J."/>
            <person name="Park H.-J."/>
            <person name="Ramirez L."/>
            <person name="Alfaro M."/>
            <person name="Sun H."/>
            <person name="Tritt A."/>
            <person name="Yoshinaga Y."/>
            <person name="Zwiers L.-H."/>
            <person name="Turgeon B."/>
            <person name="Goodwin S."/>
            <person name="Spatafora J."/>
            <person name="Crous P."/>
            <person name="Grigoriev I."/>
        </authorList>
    </citation>
    <scope>NUCLEOTIDE SEQUENCE</scope>
    <source>
        <strain evidence="8">CBS 269.34</strain>
    </source>
</reference>
<dbReference type="AlphaFoldDB" id="A0A6A6RIM1"/>
<feature type="compositionally biased region" description="Polar residues" evidence="5">
    <location>
        <begin position="50"/>
        <end position="63"/>
    </location>
</feature>
<feature type="compositionally biased region" description="Polar residues" evidence="5">
    <location>
        <begin position="530"/>
        <end position="550"/>
    </location>
</feature>
<sequence length="1174" mass="127709">MPVQTTSRPHVPMPSFMSVFGEEANDTGIRDYTERNATASHGDLVARPASSGNITIHQGSNAPFSVFHQHRDSTSTSASESSDSSPTTTISTMDSSSMTEPSPATSPESPHAKMLPSSFVADFRSRRMEAPTLEPTQQSSFFELQRPTTPAKKPRNLKNLAVKTSSLLNTGRAASTASLPIVAKQEATTSEPTSPLFVKPPTPPKRRPSNLGLTIQTPGHDNKPMRLLIPSTPSFNRPALRHFQSSPSLPLCSPSVAPSGGMQFPSLRPLKITNPHGFAEVPIEMEEEDQEPNFDIPQSREEKPAAYPHGPICIYESGVFLYFEPTAEQALNYDVIFNVASEVKNPFATTAVGEDSLEDLEARRRDGKPTKNQAAPRVGSALMPTSAGLNRTDTQDSSPTTPKATPIFEHPVASLANPALKAPEYIHIPWEHNTDIVPDLYRLVQIIDDRVQQGKRVLVHCQCGVSRSASLIVAYGLYKNPGISVQEAYDAVKKRSRWIGPNMNLIMQLQEFRNGLLRQNLPRKSAGLPTANSRPLTFEMDTSSPGSKTPRTAPLPPENDSLLQRASTGNMVDVSPGPLTAPSGGFFSPGFRRSWASSQTQTNFDVPSGPEPISTATPYVDPTGHVVPVVAVNKEDSTTQPPRLSEERSFTAQHAELRASAVPNFSRRLTLKKENDEFDASSGLLSPRATSFEIPQQASAFSPRSTEFHMIPLQQAVPDYDSFGLTSPRTTTFQTSPMQQEPPQEASITSPRSAEFHMTPLKQDDFDGSFGLLSPRATGFEVPNQPAEVRPISYTGESSTLKDQSSSSSEDSKPAWAPHDTSALSPRSSEFHMTPLKNDDFDDTYGLTSPKASSFTFGPSPALLPFGQSANPAPNPLADLISPKTAEFPRSTLNDESSNPEVTSPRSSEFHMTPLKPRDADDDSFGLTSPRTFEFSANPFEGIPQKPTPDGSLPFRLHHPIHPPAHLNQPQSENGFASLNGSASFKPSFVKLSPPPSFKLAKPPVRIDSLSTSEEVPSPQSNTTETVKDAPAAVTPQLLTHLTTPSKPNTLRTRYSSPNLQEQRRLHKLQTEIKTLLPPRSPNLPHAADDMEALMSPRATEFTRNPFHIDLARPAEDASPASSIETIRAGQDHIEGANTTTDASWLAPKPVDDDPRSPAHKGVSPIVRNIFDVL</sequence>
<dbReference type="PROSITE" id="PS50056">
    <property type="entry name" value="TYR_PHOSPHATASE_2"/>
    <property type="match status" value="1"/>
</dbReference>
<evidence type="ECO:0000259" key="7">
    <source>
        <dbReference type="PROSITE" id="PS50056"/>
    </source>
</evidence>
<evidence type="ECO:0000256" key="5">
    <source>
        <dbReference type="SAM" id="MobiDB-lite"/>
    </source>
</evidence>
<dbReference type="GO" id="GO:0008330">
    <property type="term" value="F:protein tyrosine/threonine phosphatase activity"/>
    <property type="evidence" value="ECO:0007669"/>
    <property type="project" value="TreeGrafter"/>
</dbReference>
<dbReference type="GO" id="GO:0017017">
    <property type="term" value="F:MAP kinase tyrosine/serine/threonine phosphatase activity"/>
    <property type="evidence" value="ECO:0007669"/>
    <property type="project" value="TreeGrafter"/>
</dbReference>
<dbReference type="InterPro" id="IPR020422">
    <property type="entry name" value="TYR_PHOSPHATASE_DUAL_dom"/>
</dbReference>
<dbReference type="EC" id="3.1.3.48" evidence="2"/>
<dbReference type="InterPro" id="IPR016130">
    <property type="entry name" value="Tyr_Pase_AS"/>
</dbReference>
<accession>A0A6A6RIM1</accession>
<feature type="region of interest" description="Disordered" evidence="5">
    <location>
        <begin position="777"/>
        <end position="836"/>
    </location>
</feature>
<evidence type="ECO:0000256" key="1">
    <source>
        <dbReference type="ARBA" id="ARBA00008601"/>
    </source>
</evidence>
<keyword evidence="4" id="KW-0904">Protein phosphatase</keyword>
<dbReference type="PROSITE" id="PS00383">
    <property type="entry name" value="TYR_PHOSPHATASE_1"/>
    <property type="match status" value="1"/>
</dbReference>
<gene>
    <name evidence="8" type="ORF">BU16DRAFT_37273</name>
</gene>
<dbReference type="InterPro" id="IPR029021">
    <property type="entry name" value="Prot-tyrosine_phosphatase-like"/>
</dbReference>
<dbReference type="PROSITE" id="PS50054">
    <property type="entry name" value="TYR_PHOSPHATASE_DUAL"/>
    <property type="match status" value="1"/>
</dbReference>
<dbReference type="SUPFAM" id="SSF52799">
    <property type="entry name" value="(Phosphotyrosine protein) phosphatases II"/>
    <property type="match status" value="1"/>
</dbReference>
<comment type="similarity">
    <text evidence="1">Belongs to the protein-tyrosine phosphatase family. Non-receptor class dual specificity subfamily.</text>
</comment>
<dbReference type="GO" id="GO:0005634">
    <property type="term" value="C:nucleus"/>
    <property type="evidence" value="ECO:0007669"/>
    <property type="project" value="TreeGrafter"/>
</dbReference>
<dbReference type="GO" id="GO:0005829">
    <property type="term" value="C:cytosol"/>
    <property type="evidence" value="ECO:0007669"/>
    <property type="project" value="TreeGrafter"/>
</dbReference>
<dbReference type="OrthoDB" id="426001at2759"/>
<dbReference type="GO" id="GO:0043409">
    <property type="term" value="P:negative regulation of MAPK cascade"/>
    <property type="evidence" value="ECO:0007669"/>
    <property type="project" value="TreeGrafter"/>
</dbReference>
<organism evidence="8 9">
    <name type="scientific">Lophium mytilinum</name>
    <dbReference type="NCBI Taxonomy" id="390894"/>
    <lineage>
        <taxon>Eukaryota</taxon>
        <taxon>Fungi</taxon>
        <taxon>Dikarya</taxon>
        <taxon>Ascomycota</taxon>
        <taxon>Pezizomycotina</taxon>
        <taxon>Dothideomycetes</taxon>
        <taxon>Pleosporomycetidae</taxon>
        <taxon>Mytilinidiales</taxon>
        <taxon>Mytilinidiaceae</taxon>
        <taxon>Lophium</taxon>
    </lineage>
</organism>
<dbReference type="PANTHER" id="PTHR10159">
    <property type="entry name" value="DUAL SPECIFICITY PROTEIN PHOSPHATASE"/>
    <property type="match status" value="1"/>
</dbReference>
<dbReference type="GO" id="GO:0033550">
    <property type="term" value="F:MAP kinase tyrosine phosphatase activity"/>
    <property type="evidence" value="ECO:0007669"/>
    <property type="project" value="TreeGrafter"/>
</dbReference>
<protein>
    <recommendedName>
        <fullName evidence="2">protein-tyrosine-phosphatase</fullName>
        <ecNumber evidence="2">3.1.3.48</ecNumber>
    </recommendedName>
</protein>
<feature type="compositionally biased region" description="Low complexity" evidence="5">
    <location>
        <begin position="74"/>
        <end position="109"/>
    </location>
</feature>
<feature type="region of interest" description="Disordered" evidence="5">
    <location>
        <begin position="27"/>
        <end position="114"/>
    </location>
</feature>
<feature type="region of interest" description="Disordered" evidence="5">
    <location>
        <begin position="131"/>
        <end position="153"/>
    </location>
</feature>
<keyword evidence="3" id="KW-0378">Hydrolase</keyword>
<feature type="region of interest" description="Disordered" evidence="5">
    <location>
        <begin position="730"/>
        <end position="751"/>
    </location>
</feature>
<name>A0A6A6RIM1_9PEZI</name>
<feature type="region of interest" description="Disordered" evidence="5">
    <location>
        <begin position="523"/>
        <end position="560"/>
    </location>
</feature>
<dbReference type="Proteomes" id="UP000799750">
    <property type="component" value="Unassembled WGS sequence"/>
</dbReference>
<evidence type="ECO:0000256" key="2">
    <source>
        <dbReference type="ARBA" id="ARBA00013064"/>
    </source>
</evidence>
<evidence type="ECO:0000313" key="9">
    <source>
        <dbReference type="Proteomes" id="UP000799750"/>
    </source>
</evidence>
<dbReference type="SMART" id="SM00195">
    <property type="entry name" value="DSPc"/>
    <property type="match status" value="1"/>
</dbReference>
<evidence type="ECO:0000256" key="3">
    <source>
        <dbReference type="ARBA" id="ARBA00022801"/>
    </source>
</evidence>
<dbReference type="EMBL" id="MU004181">
    <property type="protein sequence ID" value="KAF2503337.1"/>
    <property type="molecule type" value="Genomic_DNA"/>
</dbReference>
<feature type="compositionally biased region" description="Polar residues" evidence="5">
    <location>
        <begin position="387"/>
        <end position="403"/>
    </location>
</feature>
<dbReference type="PANTHER" id="PTHR10159:SF519">
    <property type="entry name" value="DUAL SPECIFICITY PROTEIN PHOSPHATASE MPK3"/>
    <property type="match status" value="1"/>
</dbReference>
<feature type="domain" description="Tyrosine-protein phosphatase" evidence="6">
    <location>
        <begin position="310"/>
        <end position="518"/>
    </location>
</feature>
<evidence type="ECO:0000256" key="4">
    <source>
        <dbReference type="ARBA" id="ARBA00022912"/>
    </source>
</evidence>
<keyword evidence="9" id="KW-1185">Reference proteome</keyword>
<dbReference type="Gene3D" id="3.90.190.10">
    <property type="entry name" value="Protein tyrosine phosphatase superfamily"/>
    <property type="match status" value="1"/>
</dbReference>
<feature type="compositionally biased region" description="Polar residues" evidence="5">
    <location>
        <begin position="968"/>
        <end position="980"/>
    </location>
</feature>
<dbReference type="InterPro" id="IPR000387">
    <property type="entry name" value="Tyr_Pase_dom"/>
</dbReference>
<feature type="compositionally biased region" description="Polar residues" evidence="5">
    <location>
        <begin position="891"/>
        <end position="907"/>
    </location>
</feature>
<feature type="region of interest" description="Disordered" evidence="5">
    <location>
        <begin position="358"/>
        <end position="404"/>
    </location>
</feature>
<proteinExistence type="inferred from homology"/>
<feature type="region of interest" description="Disordered" evidence="5">
    <location>
        <begin position="185"/>
        <end position="223"/>
    </location>
</feature>
<feature type="compositionally biased region" description="Polar residues" evidence="5">
    <location>
        <begin position="134"/>
        <end position="148"/>
    </location>
</feature>
<feature type="compositionally biased region" description="Low complexity" evidence="5">
    <location>
        <begin position="797"/>
        <end position="809"/>
    </location>
</feature>
<dbReference type="CDD" id="cd14521">
    <property type="entry name" value="DSP_fungal_SDP1-like"/>
    <property type="match status" value="1"/>
</dbReference>
<dbReference type="Pfam" id="PF00782">
    <property type="entry name" value="DSPc"/>
    <property type="match status" value="1"/>
</dbReference>
<feature type="region of interest" description="Disordered" evidence="5">
    <location>
        <begin position="889"/>
        <end position="980"/>
    </location>
</feature>
<feature type="region of interest" description="Disordered" evidence="5">
    <location>
        <begin position="1113"/>
        <end position="1163"/>
    </location>
</feature>